<sequence>MSEFRVTGVYPVSFRQTPFVTGFASGNFATGDTVELRRASNPIAHGVLQGMHIHLSPRGEHSFLFSGDISEHVRVDDVIHTIDTTTFLLATHGGADLIASAADAAAGGVEYHDLIDE</sequence>
<dbReference type="RefSeq" id="WP_067495821.1">
    <property type="nucleotide sequence ID" value="NZ_JBHXPO010000002.1"/>
</dbReference>
<gene>
    <name evidence="1" type="ORF">DFR75_10234</name>
</gene>
<dbReference type="AlphaFoldDB" id="A0A4R6PN79"/>
<protein>
    <submittedName>
        <fullName evidence="1">Uncharacterized protein</fullName>
    </submittedName>
</protein>
<proteinExistence type="predicted"/>
<evidence type="ECO:0000313" key="2">
    <source>
        <dbReference type="Proteomes" id="UP000295087"/>
    </source>
</evidence>
<organism evidence="1 2">
    <name type="scientific">Nocardia ignorata</name>
    <dbReference type="NCBI Taxonomy" id="145285"/>
    <lineage>
        <taxon>Bacteria</taxon>
        <taxon>Bacillati</taxon>
        <taxon>Actinomycetota</taxon>
        <taxon>Actinomycetes</taxon>
        <taxon>Mycobacteriales</taxon>
        <taxon>Nocardiaceae</taxon>
        <taxon>Nocardia</taxon>
    </lineage>
</organism>
<dbReference type="EMBL" id="SNXK01000002">
    <property type="protein sequence ID" value="TDP39323.1"/>
    <property type="molecule type" value="Genomic_DNA"/>
</dbReference>
<dbReference type="Proteomes" id="UP000295087">
    <property type="component" value="Unassembled WGS sequence"/>
</dbReference>
<evidence type="ECO:0000313" key="1">
    <source>
        <dbReference type="EMBL" id="TDP39323.1"/>
    </source>
</evidence>
<comment type="caution">
    <text evidence="1">The sequence shown here is derived from an EMBL/GenBank/DDBJ whole genome shotgun (WGS) entry which is preliminary data.</text>
</comment>
<keyword evidence="2" id="KW-1185">Reference proteome</keyword>
<name>A0A4R6PN79_NOCIG</name>
<accession>A0A4R6PN79</accession>
<reference evidence="1 2" key="1">
    <citation type="submission" date="2019-03" db="EMBL/GenBank/DDBJ databases">
        <title>Genomic Encyclopedia of Type Strains, Phase IV (KMG-IV): sequencing the most valuable type-strain genomes for metagenomic binning, comparative biology and taxonomic classification.</title>
        <authorList>
            <person name="Goeker M."/>
        </authorList>
    </citation>
    <scope>NUCLEOTIDE SEQUENCE [LARGE SCALE GENOMIC DNA]</scope>
    <source>
        <strain evidence="1 2">DSM 44496</strain>
    </source>
</reference>